<keyword evidence="5" id="KW-1185">Reference proteome</keyword>
<dbReference type="EMBL" id="JBAMMX010000024">
    <property type="protein sequence ID" value="KAK6916392.1"/>
    <property type="molecule type" value="Genomic_DNA"/>
</dbReference>
<proteinExistence type="inferred from homology"/>
<comment type="similarity">
    <text evidence="1">Belongs to the UDP-glycosyltransferase family.</text>
</comment>
<evidence type="ECO:0000313" key="4">
    <source>
        <dbReference type="EMBL" id="KAK6916392.1"/>
    </source>
</evidence>
<dbReference type="GO" id="GO:0080043">
    <property type="term" value="F:quercetin 3-O-glucosyltransferase activity"/>
    <property type="evidence" value="ECO:0007669"/>
    <property type="project" value="TreeGrafter"/>
</dbReference>
<dbReference type="Gene3D" id="3.40.50.2000">
    <property type="entry name" value="Glycogen Phosphorylase B"/>
    <property type="match status" value="4"/>
</dbReference>
<evidence type="ECO:0000256" key="1">
    <source>
        <dbReference type="ARBA" id="ARBA00009995"/>
    </source>
</evidence>
<dbReference type="PANTHER" id="PTHR11926">
    <property type="entry name" value="GLUCOSYL/GLUCURONOSYL TRANSFERASES"/>
    <property type="match status" value="1"/>
</dbReference>
<dbReference type="Proteomes" id="UP001370490">
    <property type="component" value="Unassembled WGS sequence"/>
</dbReference>
<organism evidence="4 5">
    <name type="scientific">Dillenia turbinata</name>
    <dbReference type="NCBI Taxonomy" id="194707"/>
    <lineage>
        <taxon>Eukaryota</taxon>
        <taxon>Viridiplantae</taxon>
        <taxon>Streptophyta</taxon>
        <taxon>Embryophyta</taxon>
        <taxon>Tracheophyta</taxon>
        <taxon>Spermatophyta</taxon>
        <taxon>Magnoliopsida</taxon>
        <taxon>eudicotyledons</taxon>
        <taxon>Gunneridae</taxon>
        <taxon>Pentapetalae</taxon>
        <taxon>Dilleniales</taxon>
        <taxon>Dilleniaceae</taxon>
        <taxon>Dillenia</taxon>
    </lineage>
</organism>
<dbReference type="InterPro" id="IPR002213">
    <property type="entry name" value="UDP_glucos_trans"/>
</dbReference>
<dbReference type="SUPFAM" id="SSF53756">
    <property type="entry name" value="UDP-Glycosyltransferase/glycogen phosphorylase"/>
    <property type="match status" value="1"/>
</dbReference>
<evidence type="ECO:0000313" key="5">
    <source>
        <dbReference type="Proteomes" id="UP001370490"/>
    </source>
</evidence>
<reference evidence="4 5" key="1">
    <citation type="submission" date="2023-12" db="EMBL/GenBank/DDBJ databases">
        <title>A high-quality genome assembly for Dillenia turbinata (Dilleniales).</title>
        <authorList>
            <person name="Chanderbali A."/>
        </authorList>
    </citation>
    <scope>NUCLEOTIDE SEQUENCE [LARGE SCALE GENOMIC DNA]</scope>
    <source>
        <strain evidence="4">LSX21</strain>
        <tissue evidence="4">Leaf</tissue>
    </source>
</reference>
<evidence type="ECO:0000256" key="2">
    <source>
        <dbReference type="ARBA" id="ARBA00022676"/>
    </source>
</evidence>
<comment type="caution">
    <text evidence="4">The sequence shown here is derived from an EMBL/GenBank/DDBJ whole genome shotgun (WGS) entry which is preliminary data.</text>
</comment>
<dbReference type="CDD" id="cd03784">
    <property type="entry name" value="GT1_Gtf-like"/>
    <property type="match status" value="1"/>
</dbReference>
<name>A0AAN8UVT9_9MAGN</name>
<feature type="non-terminal residue" evidence="4">
    <location>
        <position position="375"/>
    </location>
</feature>
<dbReference type="AlphaFoldDB" id="A0AAN8UVT9"/>
<dbReference type="GO" id="GO:0080044">
    <property type="term" value="F:quercetin 7-O-glucosyltransferase activity"/>
    <property type="evidence" value="ECO:0007669"/>
    <property type="project" value="TreeGrafter"/>
</dbReference>
<evidence type="ECO:0008006" key="6">
    <source>
        <dbReference type="Google" id="ProtNLM"/>
    </source>
</evidence>
<gene>
    <name evidence="4" type="ORF">RJ641_019253</name>
</gene>
<accession>A0AAN8UVT9</accession>
<sequence length="375" mass="41633">MAAEEEKQQVHVLMVTFSSQGHINPLLRLGKRLTSKGLRVTLATTEDGRSQILKHLAEKSTTTDTTIATSTATTTNLVSGIHLAFYSDGLSLDYDRKNNMDHSLETIEKCGPINLSSLIQTLPKVSCIIANPFVPWAADVAANHNIPCALLWIQPCTLYAIYYRFYNSLNSFPTKENPDMSVELPGLPLLHTHDLPSFVLPSNPFGSFPKMFSNMFQSLNKFKWVLGNSFHELEKAVIDSMEELHPIKPVGPLVPPRLLGEDPRLDIGIEMWKSEDTCIEWLNQQNPNSVTYISFGSISVLSSKHMENIAVSIKNSKCVLTSEEIESCIKEMTSGSRGEEIRKKALELKQAARDAVAEGGTSDRNIQAFVNEIIA</sequence>
<keyword evidence="2" id="KW-0328">Glycosyltransferase</keyword>
<evidence type="ECO:0000256" key="3">
    <source>
        <dbReference type="ARBA" id="ARBA00022679"/>
    </source>
</evidence>
<dbReference type="FunFam" id="3.40.50.2000:FF:000101">
    <property type="entry name" value="Glycosyltransferase"/>
    <property type="match status" value="1"/>
</dbReference>
<dbReference type="PANTHER" id="PTHR11926:SF1441">
    <property type="entry name" value="GLYCOSYLTRANSFERASE"/>
    <property type="match status" value="1"/>
</dbReference>
<protein>
    <recommendedName>
        <fullName evidence="6">Glycosyltransferase</fullName>
    </recommendedName>
</protein>
<keyword evidence="3" id="KW-0808">Transferase</keyword>